<dbReference type="InterPro" id="IPR013096">
    <property type="entry name" value="Cupin_2"/>
</dbReference>
<dbReference type="EMBL" id="FOBB01000008">
    <property type="protein sequence ID" value="SEN13305.1"/>
    <property type="molecule type" value="Genomic_DNA"/>
</dbReference>
<proteinExistence type="predicted"/>
<feature type="transmembrane region" description="Helical" evidence="2">
    <location>
        <begin position="6"/>
        <end position="24"/>
    </location>
</feature>
<keyword evidence="1" id="KW-0479">Metal-binding</keyword>
<dbReference type="GO" id="GO:0046872">
    <property type="term" value="F:metal ion binding"/>
    <property type="evidence" value="ECO:0007669"/>
    <property type="project" value="UniProtKB-KW"/>
</dbReference>
<accession>A0A1H8E1J3</accession>
<feature type="domain" description="Cupin type-2" evidence="3">
    <location>
        <begin position="70"/>
        <end position="138"/>
    </location>
</feature>
<sequence length="149" mass="16599">MTKREITLICITALVMCIPMAIIAHKYQQAPLSSTIYDWNSIKVESTKTGERRQFLQAPTPTLDELELHVTTLNPGEAPHPPHKHPDEELIIIKEGTVESTVNGITKRVGPGSVIFQASNQLHGLRNVGTTQAVYHVIKWKTEKTPKAK</sequence>
<gene>
    <name evidence="4" type="ORF">SAMN04488505_108161</name>
</gene>
<dbReference type="PANTHER" id="PTHR35848:SF6">
    <property type="entry name" value="CUPIN TYPE-2 DOMAIN-CONTAINING PROTEIN"/>
    <property type="match status" value="1"/>
</dbReference>
<name>A0A1H8E1J3_9BACT</name>
<dbReference type="InterPro" id="IPR014710">
    <property type="entry name" value="RmlC-like_jellyroll"/>
</dbReference>
<dbReference type="Gene3D" id="2.60.120.10">
    <property type="entry name" value="Jelly Rolls"/>
    <property type="match status" value="1"/>
</dbReference>
<keyword evidence="2" id="KW-0472">Membrane</keyword>
<reference evidence="4 5" key="1">
    <citation type="submission" date="2016-10" db="EMBL/GenBank/DDBJ databases">
        <authorList>
            <person name="de Groot N.N."/>
        </authorList>
    </citation>
    <scope>NUCLEOTIDE SEQUENCE [LARGE SCALE GENOMIC DNA]</scope>
    <source>
        <strain evidence="4 5">DSM 21039</strain>
    </source>
</reference>
<evidence type="ECO:0000313" key="5">
    <source>
        <dbReference type="Proteomes" id="UP000198984"/>
    </source>
</evidence>
<protein>
    <submittedName>
        <fullName evidence="4">Cupin domain-containing protein</fullName>
    </submittedName>
</protein>
<dbReference type="InterPro" id="IPR011051">
    <property type="entry name" value="RmlC_Cupin_sf"/>
</dbReference>
<evidence type="ECO:0000313" key="4">
    <source>
        <dbReference type="EMBL" id="SEN13305.1"/>
    </source>
</evidence>
<keyword evidence="5" id="KW-1185">Reference proteome</keyword>
<dbReference type="STRING" id="573321.SAMN04488505_108161"/>
<dbReference type="Pfam" id="PF07883">
    <property type="entry name" value="Cupin_2"/>
    <property type="match status" value="1"/>
</dbReference>
<keyword evidence="2" id="KW-1133">Transmembrane helix</keyword>
<dbReference type="RefSeq" id="WP_089918820.1">
    <property type="nucleotide sequence ID" value="NZ_FOBB01000008.1"/>
</dbReference>
<evidence type="ECO:0000259" key="3">
    <source>
        <dbReference type="Pfam" id="PF07883"/>
    </source>
</evidence>
<dbReference type="AlphaFoldDB" id="A0A1H8E1J3"/>
<dbReference type="PANTHER" id="PTHR35848">
    <property type="entry name" value="OXALATE-BINDING PROTEIN"/>
    <property type="match status" value="1"/>
</dbReference>
<organism evidence="4 5">
    <name type="scientific">Chitinophaga rupis</name>
    <dbReference type="NCBI Taxonomy" id="573321"/>
    <lineage>
        <taxon>Bacteria</taxon>
        <taxon>Pseudomonadati</taxon>
        <taxon>Bacteroidota</taxon>
        <taxon>Chitinophagia</taxon>
        <taxon>Chitinophagales</taxon>
        <taxon>Chitinophagaceae</taxon>
        <taxon>Chitinophaga</taxon>
    </lineage>
</organism>
<dbReference type="Proteomes" id="UP000198984">
    <property type="component" value="Unassembled WGS sequence"/>
</dbReference>
<evidence type="ECO:0000256" key="2">
    <source>
        <dbReference type="SAM" id="Phobius"/>
    </source>
</evidence>
<dbReference type="SUPFAM" id="SSF51182">
    <property type="entry name" value="RmlC-like cupins"/>
    <property type="match status" value="1"/>
</dbReference>
<evidence type="ECO:0000256" key="1">
    <source>
        <dbReference type="ARBA" id="ARBA00022723"/>
    </source>
</evidence>
<dbReference type="OrthoDB" id="1413132at2"/>
<keyword evidence="2" id="KW-0812">Transmembrane</keyword>
<dbReference type="InterPro" id="IPR051610">
    <property type="entry name" value="GPI/OXD"/>
</dbReference>